<organism evidence="1 2">
    <name type="scientific">Pelistega indica</name>
    <dbReference type="NCBI Taxonomy" id="1414851"/>
    <lineage>
        <taxon>Bacteria</taxon>
        <taxon>Pseudomonadati</taxon>
        <taxon>Pseudomonadota</taxon>
        <taxon>Betaproteobacteria</taxon>
        <taxon>Burkholderiales</taxon>
        <taxon>Alcaligenaceae</taxon>
        <taxon>Pelistega</taxon>
    </lineage>
</organism>
<gene>
    <name evidence="1" type="ORF">V757_00265</name>
</gene>
<protein>
    <submittedName>
        <fullName evidence="1">Uncharacterized protein</fullName>
    </submittedName>
</protein>
<dbReference type="Proteomes" id="UP000018766">
    <property type="component" value="Unassembled WGS sequence"/>
</dbReference>
<reference evidence="1 2" key="1">
    <citation type="submission" date="2013-11" db="EMBL/GenBank/DDBJ databases">
        <title>Genomic analysis of Pelistega sp. HM-7.</title>
        <authorList>
            <person name="Kumbhare S.V."/>
            <person name="Shetty S.A."/>
            <person name="Sharma O."/>
            <person name="Dhotre D.P."/>
        </authorList>
    </citation>
    <scope>NUCLEOTIDE SEQUENCE [LARGE SCALE GENOMIC DNA]</scope>
    <source>
        <strain evidence="1 2">HM-7</strain>
    </source>
</reference>
<sequence>MNNKSYFERCLGIIGSLAVITYFTTPSYAAEYLEPGYTDYDKHKAVITCMQQIYVKNYQEMPTDEDFFPLCEQRFNVLSRSLTHDEFIHAKAESLNDKITENSTGNLYYDALFGYPNAELDKKMNEKN</sequence>
<evidence type="ECO:0000313" key="1">
    <source>
        <dbReference type="EMBL" id="ETD73143.1"/>
    </source>
</evidence>
<keyword evidence="2" id="KW-1185">Reference proteome</keyword>
<name>V8GBM6_9BURK</name>
<dbReference type="AlphaFoldDB" id="V8GBM6"/>
<dbReference type="EMBL" id="AYSV01000001">
    <property type="protein sequence ID" value="ETD73143.1"/>
    <property type="molecule type" value="Genomic_DNA"/>
</dbReference>
<proteinExistence type="predicted"/>
<accession>V8GBM6</accession>
<evidence type="ECO:0000313" key="2">
    <source>
        <dbReference type="Proteomes" id="UP000018766"/>
    </source>
</evidence>
<comment type="caution">
    <text evidence="1">The sequence shown here is derived from an EMBL/GenBank/DDBJ whole genome shotgun (WGS) entry which is preliminary data.</text>
</comment>